<evidence type="ECO:0000313" key="2">
    <source>
        <dbReference type="Proteomes" id="UP000317199"/>
    </source>
</evidence>
<dbReference type="EMBL" id="CP041242">
    <property type="protein sequence ID" value="QDH68950.1"/>
    <property type="molecule type" value="Genomic_DNA"/>
</dbReference>
<evidence type="ECO:0000313" key="1">
    <source>
        <dbReference type="EMBL" id="QDH68950.1"/>
    </source>
</evidence>
<sequence>MIEAIVAIARDAQTVLIPENAAVVLNGSNGQADCKVFLRVDPDGIGPAHRTYLHLRTQAPWYTLEGVNILQWFGPQLVETPVLSVERLR</sequence>
<dbReference type="OrthoDB" id="9889859at2"/>
<accession>A0A514BNL2</accession>
<organism evidence="1 2">
    <name type="scientific">Marilutibacter alkalisoli</name>
    <dbReference type="NCBI Taxonomy" id="2591633"/>
    <lineage>
        <taxon>Bacteria</taxon>
        <taxon>Pseudomonadati</taxon>
        <taxon>Pseudomonadota</taxon>
        <taxon>Gammaproteobacteria</taxon>
        <taxon>Lysobacterales</taxon>
        <taxon>Lysobacteraceae</taxon>
        <taxon>Marilutibacter</taxon>
    </lineage>
</organism>
<protein>
    <submittedName>
        <fullName evidence="1">Uncharacterized protein</fullName>
    </submittedName>
</protein>
<name>A0A514BNL2_9GAMM</name>
<proteinExistence type="predicted"/>
<gene>
    <name evidence="1" type="ORF">FKV23_01650</name>
</gene>
<dbReference type="KEGG" id="lyj:FKV23_01650"/>
<reference evidence="1 2" key="1">
    <citation type="submission" date="2019-06" db="EMBL/GenBank/DDBJ databases">
        <title>Lysobacter alkalisoli sp. nov. isolated from saline-alkali soil.</title>
        <authorList>
            <person name="Sun J.-Q."/>
            <person name="Xu L."/>
        </authorList>
    </citation>
    <scope>NUCLEOTIDE SEQUENCE [LARGE SCALE GENOMIC DNA]</scope>
    <source>
        <strain evidence="1 2">SJ-36</strain>
    </source>
</reference>
<keyword evidence="2" id="KW-1185">Reference proteome</keyword>
<dbReference type="AlphaFoldDB" id="A0A514BNL2"/>
<dbReference type="RefSeq" id="WP_141622292.1">
    <property type="nucleotide sequence ID" value="NZ_CP041242.1"/>
</dbReference>
<dbReference type="Proteomes" id="UP000317199">
    <property type="component" value="Chromosome"/>
</dbReference>